<feature type="transmembrane region" description="Helical" evidence="8">
    <location>
        <begin position="801"/>
        <end position="819"/>
    </location>
</feature>
<evidence type="ECO:0000256" key="9">
    <source>
        <dbReference type="SAM" id="SignalP"/>
    </source>
</evidence>
<dbReference type="PANTHER" id="PTHR36058:SF1">
    <property type="entry name" value="NUCLEOPHOSMIN"/>
    <property type="match status" value="1"/>
</dbReference>
<dbReference type="AlphaFoldDB" id="A0AAD5DR42"/>
<proteinExistence type="inferred from homology"/>
<sequence>MRATLVAAGLAAVLLVGSAAAAPAVRGGPPKAKPRTEDIPFIRCQVCELLAKNGWKQVKELLKSASPTNKVDEMQIIEVMEKITTAWRPEGEWIARLDLVEQGDRLVVQEMEQVGVCGTECKTVERAADQIMGEHDTDVAEALFMGKKGRAQFSSWLCYELTGACRHKPPPLPKGRAPGPAFQPQQAGEQNLERMMGEMQDQGLRGSLYSRDELMAKYGLQEGDDNEEEEEEEAAAGWPEEPPHPQAAVGTRSYRPFDDPQPHDPTSVVLTRQQLSEAEPRILAADAQLGARFQAMPEQQQNYARRNWFQVRQAQAVYAVGRIRRREESGLCMDCVAGGTQWAFVLAAQRRLPIYVFDDEEGCPECTRRSPEAGSALPVRGTRAMRPAGRTACLLAVLLGLACLEGRAAAMGLEPSVNMTDPCYTNPADASCASFQRTDAEWTSDLEKLCQAMPFMVGCSMWKACTDGKADAKSPLCSLTSLAGNICGPDEMGKMKGCEAWNALCAAGTKVDQCLKNPPAVGVPTTYNTKADIDGVCTTHSMDGCQECTSVGNMNFKSCPEVFNIYGRLCVSMPDMETCEHWKQFCANQDAAGAFPMFCTGDAADGSSSALPPMKMWFHQGTREMFLFREWVPDSTGQYVGLCIAMCVLAVFTQFLKAIRLRVEMHWSALYRARACECDADVEAGCGQSTKHLPMGMGNKSMATVTPPIPPPKACCGGAAAAAGGDSSSSTDEPVPTSSKRKYWLRRGGFGARDGALVVGGRQLMTRWQAEKNFYRAVFTFFVMFLDYALMLVVMTFNVGIILAVCGGFAIGALLFGHAGEPGTLAKSSGNAGALALSTSAAPLATQNTTEEMETVFVEGAGCCSGGSGYGGGGHCGGQL</sequence>
<dbReference type="PANTHER" id="PTHR36058">
    <property type="entry name" value="NUCLEOPHOSMIN"/>
    <property type="match status" value="1"/>
</dbReference>
<dbReference type="Pfam" id="PF04145">
    <property type="entry name" value="Ctr"/>
    <property type="match status" value="1"/>
</dbReference>
<reference evidence="10" key="1">
    <citation type="submission" date="2020-11" db="EMBL/GenBank/DDBJ databases">
        <title>Chlorella ohadii genome sequencing and assembly.</title>
        <authorList>
            <person name="Murik O."/>
            <person name="Treves H."/>
            <person name="Kedem I."/>
            <person name="Shotland Y."/>
            <person name="Kaplan A."/>
        </authorList>
    </citation>
    <scope>NUCLEOTIDE SEQUENCE</scope>
    <source>
        <strain evidence="10">1</strain>
    </source>
</reference>
<evidence type="ECO:0008006" key="12">
    <source>
        <dbReference type="Google" id="ProtNLM"/>
    </source>
</evidence>
<evidence type="ECO:0000256" key="3">
    <source>
        <dbReference type="ARBA" id="ARBA00022692"/>
    </source>
</evidence>
<accession>A0AAD5DR42</accession>
<comment type="subcellular location">
    <subcellularLocation>
        <location evidence="1">Membrane</location>
    </subcellularLocation>
</comment>
<feature type="signal peptide" evidence="9">
    <location>
        <begin position="1"/>
        <end position="21"/>
    </location>
</feature>
<gene>
    <name evidence="10" type="ORF">COHA_005422</name>
</gene>
<evidence type="ECO:0000256" key="6">
    <source>
        <dbReference type="ARBA" id="ARBA00023136"/>
    </source>
</evidence>
<dbReference type="GO" id="GO:0016020">
    <property type="term" value="C:membrane"/>
    <property type="evidence" value="ECO:0007669"/>
    <property type="project" value="UniProtKB-SubCell"/>
</dbReference>
<keyword evidence="11" id="KW-1185">Reference proteome</keyword>
<keyword evidence="4" id="KW-0187">Copper transport</keyword>
<dbReference type="EMBL" id="JADXDR010000070">
    <property type="protein sequence ID" value="KAI7840893.1"/>
    <property type="molecule type" value="Genomic_DNA"/>
</dbReference>
<evidence type="ECO:0000256" key="2">
    <source>
        <dbReference type="ARBA" id="ARBA00006921"/>
    </source>
</evidence>
<dbReference type="Proteomes" id="UP001205105">
    <property type="component" value="Unassembled WGS sequence"/>
</dbReference>
<feature type="chain" id="PRO_5041945385" description="Copper transporter" evidence="9">
    <location>
        <begin position="22"/>
        <end position="880"/>
    </location>
</feature>
<organism evidence="10 11">
    <name type="scientific">Chlorella ohadii</name>
    <dbReference type="NCBI Taxonomy" id="2649997"/>
    <lineage>
        <taxon>Eukaryota</taxon>
        <taxon>Viridiplantae</taxon>
        <taxon>Chlorophyta</taxon>
        <taxon>core chlorophytes</taxon>
        <taxon>Trebouxiophyceae</taxon>
        <taxon>Chlorellales</taxon>
        <taxon>Chlorellaceae</taxon>
        <taxon>Chlorella clade</taxon>
        <taxon>Chlorella</taxon>
    </lineage>
</organism>
<dbReference type="InterPro" id="IPR007274">
    <property type="entry name" value="Cop_transporter"/>
</dbReference>
<comment type="similarity">
    <text evidence="2">Belongs to the copper transporter (Ctr) (TC 1.A.56) family. SLC31A subfamily.</text>
</comment>
<feature type="compositionally biased region" description="Acidic residues" evidence="7">
    <location>
        <begin position="222"/>
        <end position="234"/>
    </location>
</feature>
<evidence type="ECO:0000256" key="5">
    <source>
        <dbReference type="ARBA" id="ARBA00022989"/>
    </source>
</evidence>
<keyword evidence="3 8" id="KW-0812">Transmembrane</keyword>
<keyword evidence="4" id="KW-0406">Ion transport</keyword>
<evidence type="ECO:0000313" key="11">
    <source>
        <dbReference type="Proteomes" id="UP001205105"/>
    </source>
</evidence>
<evidence type="ECO:0000256" key="1">
    <source>
        <dbReference type="ARBA" id="ARBA00004370"/>
    </source>
</evidence>
<keyword evidence="5 8" id="KW-1133">Transmembrane helix</keyword>
<protein>
    <recommendedName>
        <fullName evidence="12">Copper transporter</fullName>
    </recommendedName>
</protein>
<evidence type="ECO:0000313" key="10">
    <source>
        <dbReference type="EMBL" id="KAI7840893.1"/>
    </source>
</evidence>
<keyword evidence="4" id="KW-0813">Transport</keyword>
<evidence type="ECO:0000256" key="4">
    <source>
        <dbReference type="ARBA" id="ARBA00022796"/>
    </source>
</evidence>
<keyword evidence="6 8" id="KW-0472">Membrane</keyword>
<feature type="region of interest" description="Disordered" evidence="7">
    <location>
        <begin position="221"/>
        <end position="254"/>
    </location>
</feature>
<evidence type="ECO:0000256" key="8">
    <source>
        <dbReference type="SAM" id="Phobius"/>
    </source>
</evidence>
<feature type="transmembrane region" description="Helical" evidence="8">
    <location>
        <begin position="774"/>
        <end position="795"/>
    </location>
</feature>
<evidence type="ECO:0000256" key="7">
    <source>
        <dbReference type="SAM" id="MobiDB-lite"/>
    </source>
</evidence>
<keyword evidence="4" id="KW-0186">Copper</keyword>
<comment type="caution">
    <text evidence="10">The sequence shown here is derived from an EMBL/GenBank/DDBJ whole genome shotgun (WGS) entry which is preliminary data.</text>
</comment>
<feature type="transmembrane region" description="Helical" evidence="8">
    <location>
        <begin position="639"/>
        <end position="656"/>
    </location>
</feature>
<dbReference type="GO" id="GO:0005375">
    <property type="term" value="F:copper ion transmembrane transporter activity"/>
    <property type="evidence" value="ECO:0007669"/>
    <property type="project" value="InterPro"/>
</dbReference>
<keyword evidence="9" id="KW-0732">Signal</keyword>
<name>A0AAD5DR42_9CHLO</name>